<accession>A0A4R6IQS0</accession>
<dbReference type="Proteomes" id="UP000295499">
    <property type="component" value="Unassembled WGS sequence"/>
</dbReference>
<dbReference type="InterPro" id="IPR015996">
    <property type="entry name" value="UCP028451"/>
</dbReference>
<sequence>MIKVSNFQFLKSLKDNNDRTWFADHKQEYLQEQQEIEAFADELLDGLNKQDVIETLSGKKSLYRIYRDTRFSKDKTPYKTHWSGSFKRAGKSRRGSYYFQLEPGNTFIGGGFWGPNADDLKLVRESLAFDAAPLREILQAPDFIADFKALQGDQLKTAPKGFDTTHPDIDLIRYKQFLLVKRFSDAEVLNGNFAELVVQTFVNMRPFLNYMSEILTTDANGLDL</sequence>
<comment type="caution">
    <text evidence="1">The sequence shown here is derived from an EMBL/GenBank/DDBJ whole genome shotgun (WGS) entry which is preliminary data.</text>
</comment>
<dbReference type="Pfam" id="PF09365">
    <property type="entry name" value="DUF2461"/>
    <property type="match status" value="1"/>
</dbReference>
<evidence type="ECO:0000313" key="2">
    <source>
        <dbReference type="Proteomes" id="UP000295499"/>
    </source>
</evidence>
<dbReference type="OrthoDB" id="9794241at2"/>
<keyword evidence="2" id="KW-1185">Reference proteome</keyword>
<name>A0A4R6IQS0_9SPHI</name>
<gene>
    <name evidence="1" type="ORF">CLV32_0594</name>
</gene>
<evidence type="ECO:0000313" key="1">
    <source>
        <dbReference type="EMBL" id="TDO24305.1"/>
    </source>
</evidence>
<reference evidence="1 2" key="1">
    <citation type="submission" date="2019-03" db="EMBL/GenBank/DDBJ databases">
        <title>Genomic Encyclopedia of Archaeal and Bacterial Type Strains, Phase II (KMG-II): from individual species to whole genera.</title>
        <authorList>
            <person name="Goeker M."/>
        </authorList>
    </citation>
    <scope>NUCLEOTIDE SEQUENCE [LARGE SCALE GENOMIC DNA]</scope>
    <source>
        <strain evidence="1 2">DSM 19034</strain>
    </source>
</reference>
<dbReference type="PANTHER" id="PTHR36452:SF1">
    <property type="entry name" value="DUF2461 DOMAIN-CONTAINING PROTEIN"/>
    <property type="match status" value="1"/>
</dbReference>
<dbReference type="PIRSF" id="PIRSF028451">
    <property type="entry name" value="UCP028451"/>
    <property type="match status" value="1"/>
</dbReference>
<dbReference type="RefSeq" id="WP_133552181.1">
    <property type="nucleotide sequence ID" value="NZ_SNWM01000001.1"/>
</dbReference>
<dbReference type="AlphaFoldDB" id="A0A4R6IQS0"/>
<dbReference type="EMBL" id="SNWM01000001">
    <property type="protein sequence ID" value="TDO24305.1"/>
    <property type="molecule type" value="Genomic_DNA"/>
</dbReference>
<organism evidence="1 2">
    <name type="scientific">Pedobacter duraquae</name>
    <dbReference type="NCBI Taxonomy" id="425511"/>
    <lineage>
        <taxon>Bacteria</taxon>
        <taxon>Pseudomonadati</taxon>
        <taxon>Bacteroidota</taxon>
        <taxon>Sphingobacteriia</taxon>
        <taxon>Sphingobacteriales</taxon>
        <taxon>Sphingobacteriaceae</taxon>
        <taxon>Pedobacter</taxon>
    </lineage>
</organism>
<proteinExistence type="predicted"/>
<dbReference type="NCBIfam" id="TIGR02453">
    <property type="entry name" value="TIGR02453 family protein"/>
    <property type="match status" value="1"/>
</dbReference>
<dbReference type="InterPro" id="IPR012808">
    <property type="entry name" value="CHP02453"/>
</dbReference>
<protein>
    <submittedName>
        <fullName evidence="1">Uncharacterized protein (TIGR02453 family)</fullName>
    </submittedName>
</protein>
<dbReference type="PANTHER" id="PTHR36452">
    <property type="entry name" value="CHROMOSOME 12, WHOLE GENOME SHOTGUN SEQUENCE"/>
    <property type="match status" value="1"/>
</dbReference>